<reference evidence="1 2" key="1">
    <citation type="submission" date="2011-02" db="EMBL/GenBank/DDBJ databases">
        <title>The Genome Sequence of Sphaeroforma arctica JP610.</title>
        <authorList>
            <consortium name="The Broad Institute Genome Sequencing Platform"/>
            <person name="Russ C."/>
            <person name="Cuomo C."/>
            <person name="Young S.K."/>
            <person name="Zeng Q."/>
            <person name="Gargeya S."/>
            <person name="Alvarado L."/>
            <person name="Berlin A."/>
            <person name="Chapman S.B."/>
            <person name="Chen Z."/>
            <person name="Freedman E."/>
            <person name="Gellesch M."/>
            <person name="Goldberg J."/>
            <person name="Griggs A."/>
            <person name="Gujja S."/>
            <person name="Heilman E."/>
            <person name="Heiman D."/>
            <person name="Howarth C."/>
            <person name="Mehta T."/>
            <person name="Neiman D."/>
            <person name="Pearson M."/>
            <person name="Roberts A."/>
            <person name="Saif S."/>
            <person name="Shea T."/>
            <person name="Shenoy N."/>
            <person name="Sisk P."/>
            <person name="Stolte C."/>
            <person name="Sykes S."/>
            <person name="White J."/>
            <person name="Yandava C."/>
            <person name="Burger G."/>
            <person name="Gray M.W."/>
            <person name="Holland P.W.H."/>
            <person name="King N."/>
            <person name="Lang F.B.F."/>
            <person name="Roger A.J."/>
            <person name="Ruiz-Trillo I."/>
            <person name="Haas B."/>
            <person name="Nusbaum C."/>
            <person name="Birren B."/>
        </authorList>
    </citation>
    <scope>NUCLEOTIDE SEQUENCE [LARGE SCALE GENOMIC DNA]</scope>
    <source>
        <strain evidence="1 2">JP610</strain>
    </source>
</reference>
<protein>
    <submittedName>
        <fullName evidence="1">Uncharacterized protein</fullName>
    </submittedName>
</protein>
<accession>A0A0L0F3X0</accession>
<dbReference type="Proteomes" id="UP000054560">
    <property type="component" value="Unassembled WGS sequence"/>
</dbReference>
<feature type="non-terminal residue" evidence="1">
    <location>
        <position position="68"/>
    </location>
</feature>
<feature type="non-terminal residue" evidence="1">
    <location>
        <position position="1"/>
    </location>
</feature>
<dbReference type="OrthoDB" id="381190at2759"/>
<dbReference type="GeneID" id="25916659"/>
<evidence type="ECO:0000313" key="2">
    <source>
        <dbReference type="Proteomes" id="UP000054560"/>
    </source>
</evidence>
<proteinExistence type="predicted"/>
<evidence type="ECO:0000313" key="1">
    <source>
        <dbReference type="EMBL" id="KNC71311.1"/>
    </source>
</evidence>
<name>A0A0L0F3X0_9EUKA</name>
<dbReference type="RefSeq" id="XP_014145213.1">
    <property type="nucleotide sequence ID" value="XM_014289738.1"/>
</dbReference>
<keyword evidence="2" id="KW-1185">Reference proteome</keyword>
<sequence>RPVNSPADGVTVALSVSTHDPVQFALQLLELTLVPNFLTATDTKAQDRAAFAIQEILKYCKFQRSINR</sequence>
<dbReference type="EMBL" id="KQ249065">
    <property type="protein sequence ID" value="KNC71311.1"/>
    <property type="molecule type" value="Genomic_DNA"/>
</dbReference>
<dbReference type="AlphaFoldDB" id="A0A0L0F3X0"/>
<organism evidence="1 2">
    <name type="scientific">Sphaeroforma arctica JP610</name>
    <dbReference type="NCBI Taxonomy" id="667725"/>
    <lineage>
        <taxon>Eukaryota</taxon>
        <taxon>Ichthyosporea</taxon>
        <taxon>Ichthyophonida</taxon>
        <taxon>Sphaeroforma</taxon>
    </lineage>
</organism>
<gene>
    <name evidence="1" type="ORF">SARC_16155</name>
</gene>